<name>A0AAD1VYH4_PELCU</name>
<evidence type="ECO:0008006" key="3">
    <source>
        <dbReference type="Google" id="ProtNLM"/>
    </source>
</evidence>
<proteinExistence type="predicted"/>
<dbReference type="EMBL" id="OW240914">
    <property type="protein sequence ID" value="CAH2276594.1"/>
    <property type="molecule type" value="Genomic_DNA"/>
</dbReference>
<protein>
    <recommendedName>
        <fullName evidence="3">Peptidase A2 domain-containing protein</fullName>
    </recommendedName>
</protein>
<evidence type="ECO:0000313" key="2">
    <source>
        <dbReference type="Proteomes" id="UP001295444"/>
    </source>
</evidence>
<gene>
    <name evidence="1" type="ORF">PECUL_23A059503</name>
</gene>
<organism evidence="1 2">
    <name type="scientific">Pelobates cultripes</name>
    <name type="common">Western spadefoot toad</name>
    <dbReference type="NCBI Taxonomy" id="61616"/>
    <lineage>
        <taxon>Eukaryota</taxon>
        <taxon>Metazoa</taxon>
        <taxon>Chordata</taxon>
        <taxon>Craniata</taxon>
        <taxon>Vertebrata</taxon>
        <taxon>Euteleostomi</taxon>
        <taxon>Amphibia</taxon>
        <taxon>Batrachia</taxon>
        <taxon>Anura</taxon>
        <taxon>Pelobatoidea</taxon>
        <taxon>Pelobatidae</taxon>
        <taxon>Pelobates</taxon>
    </lineage>
</organism>
<dbReference type="AlphaFoldDB" id="A0AAD1VYH4"/>
<dbReference type="SUPFAM" id="SSF50630">
    <property type="entry name" value="Acid proteases"/>
    <property type="match status" value="1"/>
</dbReference>
<dbReference type="Pfam" id="PF13650">
    <property type="entry name" value="Asp_protease_2"/>
    <property type="match status" value="1"/>
</dbReference>
<reference evidence="1" key="1">
    <citation type="submission" date="2022-03" db="EMBL/GenBank/DDBJ databases">
        <authorList>
            <person name="Alioto T."/>
            <person name="Alioto T."/>
            <person name="Gomez Garrido J."/>
        </authorList>
    </citation>
    <scope>NUCLEOTIDE SEQUENCE</scope>
</reference>
<sequence>MAYKVDTGAQANLMPESKYHQLKNKSELLNRSVKLKTYNGEVIPVLGKCSVFLEYGNQTHKMNILVIPGNKPALLGLQVCATLGLIQKAIT</sequence>
<keyword evidence="2" id="KW-1185">Reference proteome</keyword>
<dbReference type="CDD" id="cd05481">
    <property type="entry name" value="retropepsin_like_LTR_1"/>
    <property type="match status" value="1"/>
</dbReference>
<dbReference type="Gene3D" id="2.40.70.10">
    <property type="entry name" value="Acid Proteases"/>
    <property type="match status" value="1"/>
</dbReference>
<feature type="non-terminal residue" evidence="1">
    <location>
        <position position="91"/>
    </location>
</feature>
<dbReference type="Proteomes" id="UP001295444">
    <property type="component" value="Chromosome 03"/>
</dbReference>
<dbReference type="InterPro" id="IPR021109">
    <property type="entry name" value="Peptidase_aspartic_dom_sf"/>
</dbReference>
<evidence type="ECO:0000313" key="1">
    <source>
        <dbReference type="EMBL" id="CAH2276594.1"/>
    </source>
</evidence>
<accession>A0AAD1VYH4</accession>